<evidence type="ECO:0000313" key="17">
    <source>
        <dbReference type="Proteomes" id="UP001323798"/>
    </source>
</evidence>
<evidence type="ECO:0000313" key="16">
    <source>
        <dbReference type="EMBL" id="WPR88754.1"/>
    </source>
</evidence>
<keyword evidence="8" id="KW-0457">Lysine biosynthesis</keyword>
<dbReference type="Pfam" id="PF01113">
    <property type="entry name" value="DapB_N"/>
    <property type="match status" value="1"/>
</dbReference>
<comment type="catalytic activity">
    <reaction evidence="12">
        <text>(S)-2,3,4,5-tetrahydrodipicolinate + NAD(+) + H2O = (2S,4S)-4-hydroxy-2,3,4,5-tetrahydrodipicolinate + NADH + H(+)</text>
        <dbReference type="Rhea" id="RHEA:35323"/>
        <dbReference type="ChEBI" id="CHEBI:15377"/>
        <dbReference type="ChEBI" id="CHEBI:15378"/>
        <dbReference type="ChEBI" id="CHEBI:16845"/>
        <dbReference type="ChEBI" id="CHEBI:57540"/>
        <dbReference type="ChEBI" id="CHEBI:57945"/>
        <dbReference type="ChEBI" id="CHEBI:67139"/>
        <dbReference type="EC" id="1.17.1.8"/>
    </reaction>
</comment>
<dbReference type="PANTHER" id="PTHR20836">
    <property type="entry name" value="DIHYDRODIPICOLINATE REDUCTASE"/>
    <property type="match status" value="1"/>
</dbReference>
<protein>
    <recommendedName>
        <fullName evidence="10 13">4-hydroxy-tetrahydrodipicolinate reductase</fullName>
        <ecNumber evidence="10 13">1.17.1.8</ecNumber>
    </recommendedName>
</protein>
<dbReference type="RefSeq" id="WP_320941472.1">
    <property type="nucleotide sequence ID" value="NZ_BAABEU010000005.1"/>
</dbReference>
<dbReference type="GO" id="GO:0008839">
    <property type="term" value="F:4-hydroxy-tetrahydrodipicolinate reductase"/>
    <property type="evidence" value="ECO:0007669"/>
    <property type="project" value="UniProtKB-EC"/>
</dbReference>
<dbReference type="SUPFAM" id="SSF55347">
    <property type="entry name" value="Glyceraldehyde-3-phosphate dehydrogenase-like, C-terminal domain"/>
    <property type="match status" value="1"/>
</dbReference>
<dbReference type="InterPro" id="IPR000846">
    <property type="entry name" value="DapB_N"/>
</dbReference>
<gene>
    <name evidence="16" type="primary">dapB</name>
    <name evidence="16" type="ORF">SM116_13390</name>
</gene>
<dbReference type="Gene3D" id="3.40.50.720">
    <property type="entry name" value="NAD(P)-binding Rossmann-like Domain"/>
    <property type="match status" value="1"/>
</dbReference>
<name>A0ABZ0SHM4_9MICO</name>
<dbReference type="InterPro" id="IPR023940">
    <property type="entry name" value="DHDPR_bac"/>
</dbReference>
<evidence type="ECO:0000259" key="14">
    <source>
        <dbReference type="Pfam" id="PF01113"/>
    </source>
</evidence>
<keyword evidence="5" id="KW-0220">Diaminopimelate biosynthesis</keyword>
<evidence type="ECO:0000256" key="2">
    <source>
        <dbReference type="ARBA" id="ARBA00022490"/>
    </source>
</evidence>
<keyword evidence="6 16" id="KW-0560">Oxidoreductase</keyword>
<evidence type="ECO:0000256" key="3">
    <source>
        <dbReference type="ARBA" id="ARBA00022605"/>
    </source>
</evidence>
<feature type="domain" description="Dihydrodipicolinate reductase C-terminal" evidence="15">
    <location>
        <begin position="113"/>
        <end position="238"/>
    </location>
</feature>
<keyword evidence="17" id="KW-1185">Reference proteome</keyword>
<sequence length="250" mass="25462">MTTRVAIVGATGKLGAVIHDVVSDEPGYEVFAALSSRTDLAEIEGADLVIDATTPSVSGDVVRAAIERGANLLVGTSGWSAERIAQIKPLVEAAGTGAVFIPNFSLGSVIGSAIAAVAASFFPSIEIVEAHKDTKIDSPSGTAVRTAELIAAARSDVGPVAAPHVDQRARGQQVASVPIHSLRRPGVIARQEVVLSGAGESLSIVHDTVEPALAYAPGIRIALPAARDARGVIVGLDSFLDLGLAARRGA</sequence>
<proteinExistence type="inferred from homology"/>
<dbReference type="Proteomes" id="UP001323798">
    <property type="component" value="Chromosome"/>
</dbReference>
<dbReference type="InterPro" id="IPR022663">
    <property type="entry name" value="DapB_C"/>
</dbReference>
<dbReference type="PROSITE" id="PS01298">
    <property type="entry name" value="DAPB"/>
    <property type="match status" value="1"/>
</dbReference>
<dbReference type="CDD" id="cd02274">
    <property type="entry name" value="DHDPR_N"/>
    <property type="match status" value="1"/>
</dbReference>
<accession>A0ABZ0SHM4</accession>
<keyword evidence="7" id="KW-0520">NAD</keyword>
<dbReference type="Pfam" id="PF05173">
    <property type="entry name" value="DapB_C"/>
    <property type="match status" value="1"/>
</dbReference>
<dbReference type="EC" id="1.17.1.8" evidence="10 13"/>
<evidence type="ECO:0000256" key="13">
    <source>
        <dbReference type="NCBIfam" id="TIGR00036"/>
    </source>
</evidence>
<evidence type="ECO:0000256" key="11">
    <source>
        <dbReference type="ARBA" id="ARBA00049080"/>
    </source>
</evidence>
<dbReference type="NCBIfam" id="TIGR00036">
    <property type="entry name" value="dapB"/>
    <property type="match status" value="1"/>
</dbReference>
<keyword evidence="4" id="KW-0521">NADP</keyword>
<comment type="similarity">
    <text evidence="1">Belongs to the DapB family.</text>
</comment>
<dbReference type="InterPro" id="IPR036291">
    <property type="entry name" value="NAD(P)-bd_dom_sf"/>
</dbReference>
<reference evidence="16 17" key="1">
    <citation type="submission" date="2023-11" db="EMBL/GenBank/DDBJ databases">
        <title>Genome sequence of Microbacterium rhizosphaerae KACC 19337.</title>
        <authorList>
            <person name="Choi H."/>
            <person name="Kim S."/>
            <person name="Kim Y."/>
            <person name="Kwon S.-W."/>
            <person name="Heo J."/>
        </authorList>
    </citation>
    <scope>NUCLEOTIDE SEQUENCE [LARGE SCALE GENOMIC DNA]</scope>
    <source>
        <strain evidence="16 17">KACC 19337</strain>
    </source>
</reference>
<keyword evidence="2" id="KW-0963">Cytoplasm</keyword>
<evidence type="ECO:0000256" key="8">
    <source>
        <dbReference type="ARBA" id="ARBA00023154"/>
    </source>
</evidence>
<dbReference type="PIRSF" id="PIRSF000161">
    <property type="entry name" value="DHPR"/>
    <property type="match status" value="1"/>
</dbReference>
<evidence type="ECO:0000256" key="5">
    <source>
        <dbReference type="ARBA" id="ARBA00022915"/>
    </source>
</evidence>
<evidence type="ECO:0000256" key="6">
    <source>
        <dbReference type="ARBA" id="ARBA00023002"/>
    </source>
</evidence>
<comment type="catalytic activity">
    <reaction evidence="11">
        <text>(S)-2,3,4,5-tetrahydrodipicolinate + NADP(+) + H2O = (2S,4S)-4-hydroxy-2,3,4,5-tetrahydrodipicolinate + NADPH + H(+)</text>
        <dbReference type="Rhea" id="RHEA:35331"/>
        <dbReference type="ChEBI" id="CHEBI:15377"/>
        <dbReference type="ChEBI" id="CHEBI:15378"/>
        <dbReference type="ChEBI" id="CHEBI:16845"/>
        <dbReference type="ChEBI" id="CHEBI:57783"/>
        <dbReference type="ChEBI" id="CHEBI:58349"/>
        <dbReference type="ChEBI" id="CHEBI:67139"/>
        <dbReference type="EC" id="1.17.1.8"/>
    </reaction>
</comment>
<evidence type="ECO:0000256" key="1">
    <source>
        <dbReference type="ARBA" id="ARBA00006642"/>
    </source>
</evidence>
<dbReference type="SUPFAM" id="SSF51735">
    <property type="entry name" value="NAD(P)-binding Rossmann-fold domains"/>
    <property type="match status" value="1"/>
</dbReference>
<feature type="domain" description="Dihydrodipicolinate reductase N-terminal" evidence="14">
    <location>
        <begin position="4"/>
        <end position="104"/>
    </location>
</feature>
<evidence type="ECO:0000259" key="15">
    <source>
        <dbReference type="Pfam" id="PF05173"/>
    </source>
</evidence>
<evidence type="ECO:0000256" key="10">
    <source>
        <dbReference type="ARBA" id="ARBA00038983"/>
    </source>
</evidence>
<dbReference type="PANTHER" id="PTHR20836:SF0">
    <property type="entry name" value="4-HYDROXY-TETRAHYDRODIPICOLINATE REDUCTASE 1, CHLOROPLASTIC-RELATED"/>
    <property type="match status" value="1"/>
</dbReference>
<organism evidence="16 17">
    <name type="scientific">Microbacterium rhizosphaerae</name>
    <dbReference type="NCBI Taxonomy" id="1678237"/>
    <lineage>
        <taxon>Bacteria</taxon>
        <taxon>Bacillati</taxon>
        <taxon>Actinomycetota</taxon>
        <taxon>Actinomycetes</taxon>
        <taxon>Micrococcales</taxon>
        <taxon>Microbacteriaceae</taxon>
        <taxon>Microbacterium</taxon>
    </lineage>
</organism>
<dbReference type="EMBL" id="CP139368">
    <property type="protein sequence ID" value="WPR88754.1"/>
    <property type="molecule type" value="Genomic_DNA"/>
</dbReference>
<comment type="pathway">
    <text evidence="9">Amino-acid biosynthesis; L-lysine biosynthesis via DAP pathway; (S)-tetrahydrodipicolinate from L-aspartate: step 4/4.</text>
</comment>
<dbReference type="InterPro" id="IPR022664">
    <property type="entry name" value="DapB_N_CS"/>
</dbReference>
<evidence type="ECO:0000256" key="7">
    <source>
        <dbReference type="ARBA" id="ARBA00023027"/>
    </source>
</evidence>
<evidence type="ECO:0000256" key="12">
    <source>
        <dbReference type="ARBA" id="ARBA00049396"/>
    </source>
</evidence>
<evidence type="ECO:0000256" key="9">
    <source>
        <dbReference type="ARBA" id="ARBA00037922"/>
    </source>
</evidence>
<keyword evidence="3" id="KW-0028">Amino-acid biosynthesis</keyword>
<evidence type="ECO:0000256" key="4">
    <source>
        <dbReference type="ARBA" id="ARBA00022857"/>
    </source>
</evidence>
<dbReference type="Gene3D" id="3.30.360.10">
    <property type="entry name" value="Dihydrodipicolinate Reductase, domain 2"/>
    <property type="match status" value="1"/>
</dbReference>